<dbReference type="AlphaFoldDB" id="A0ABD1HZ47"/>
<organism evidence="3 4">
    <name type="scientific">Salvia divinorum</name>
    <name type="common">Maria pastora</name>
    <name type="synonym">Diviner's sage</name>
    <dbReference type="NCBI Taxonomy" id="28513"/>
    <lineage>
        <taxon>Eukaryota</taxon>
        <taxon>Viridiplantae</taxon>
        <taxon>Streptophyta</taxon>
        <taxon>Embryophyta</taxon>
        <taxon>Tracheophyta</taxon>
        <taxon>Spermatophyta</taxon>
        <taxon>Magnoliopsida</taxon>
        <taxon>eudicotyledons</taxon>
        <taxon>Gunneridae</taxon>
        <taxon>Pentapetalae</taxon>
        <taxon>asterids</taxon>
        <taxon>lamiids</taxon>
        <taxon>Lamiales</taxon>
        <taxon>Lamiaceae</taxon>
        <taxon>Nepetoideae</taxon>
        <taxon>Mentheae</taxon>
        <taxon>Salviinae</taxon>
        <taxon>Salvia</taxon>
        <taxon>Salvia subgen. Calosphace</taxon>
    </lineage>
</organism>
<evidence type="ECO:0000256" key="1">
    <source>
        <dbReference type="SAM" id="SignalP"/>
    </source>
</evidence>
<evidence type="ECO:0000259" key="2">
    <source>
        <dbReference type="Pfam" id="PF13883"/>
    </source>
</evidence>
<gene>
    <name evidence="3" type="ORF">AAHA92_04406</name>
</gene>
<dbReference type="Proteomes" id="UP001567538">
    <property type="component" value="Unassembled WGS sequence"/>
</dbReference>
<dbReference type="PANTHER" id="PTHR13343">
    <property type="entry name" value="CREG1 PROTEIN"/>
    <property type="match status" value="1"/>
</dbReference>
<keyword evidence="1" id="KW-0732">Signal</keyword>
<keyword evidence="4" id="KW-1185">Reference proteome</keyword>
<evidence type="ECO:0000313" key="3">
    <source>
        <dbReference type="EMBL" id="KAL1561741.1"/>
    </source>
</evidence>
<feature type="chain" id="PRO_5044825096" evidence="1">
    <location>
        <begin position="25"/>
        <end position="259"/>
    </location>
</feature>
<evidence type="ECO:0000313" key="4">
    <source>
        <dbReference type="Proteomes" id="UP001567538"/>
    </source>
</evidence>
<dbReference type="EMBL" id="JBEAFC010000003">
    <property type="protein sequence ID" value="KAL1561741.1"/>
    <property type="molecule type" value="Genomic_DNA"/>
</dbReference>
<comment type="caution">
    <text evidence="3">The sequence shown here is derived from an EMBL/GenBank/DDBJ whole genome shotgun (WGS) entry which is preliminary data.</text>
</comment>
<name>A0ABD1HZ47_SALDI</name>
<dbReference type="SUPFAM" id="SSF50475">
    <property type="entry name" value="FMN-binding split barrel"/>
    <property type="match status" value="1"/>
</dbReference>
<sequence length="259" mass="27483">MAPSLSLVFVFVLGTTFTPTTTLATSSITPTIATSYITPTIATSTITPTTATPTTATPSITPTIATPSITLTAAITTATPSVTPTTTSGSRVDLSDRPDVEDAARYARWLVGKATWGVLSTNTPDFFPFGYPASYVDAGTGYPYFFLSRFDPVGAAAKTDARVSLAISEVYIDGCDGLDTQSPKCPKITLSGRLRKVPAKTREGVRAESALLKAHPGFAGFPKTNGSFAVYKLDILRLFLVNQSGPKRDLTVESYLYVE</sequence>
<proteinExistence type="predicted"/>
<dbReference type="GO" id="GO:0005737">
    <property type="term" value="C:cytoplasm"/>
    <property type="evidence" value="ECO:0007669"/>
    <property type="project" value="UniProtKB-ARBA"/>
</dbReference>
<feature type="domain" description="CREG-like beta-barrel" evidence="2">
    <location>
        <begin position="98"/>
        <end position="256"/>
    </location>
</feature>
<accession>A0ABD1HZ47</accession>
<dbReference type="Pfam" id="PF13883">
    <property type="entry name" value="CREG_beta-barrel"/>
    <property type="match status" value="1"/>
</dbReference>
<dbReference type="PANTHER" id="PTHR13343:SF17">
    <property type="entry name" value="CELLULAR REPRESSOR OF E1A-STIMULATED GENES, ISOFORM A"/>
    <property type="match status" value="1"/>
</dbReference>
<protein>
    <submittedName>
        <fullName evidence="3">Protein CREG1-like</fullName>
    </submittedName>
</protein>
<dbReference type="InterPro" id="IPR012349">
    <property type="entry name" value="Split_barrel_FMN-bd"/>
</dbReference>
<dbReference type="InterPro" id="IPR055343">
    <property type="entry name" value="CREG_beta-barrel"/>
</dbReference>
<feature type="signal peptide" evidence="1">
    <location>
        <begin position="1"/>
        <end position="24"/>
    </location>
</feature>
<reference evidence="3 4" key="1">
    <citation type="submission" date="2024-06" db="EMBL/GenBank/DDBJ databases">
        <title>A chromosome level genome sequence of Diviner's sage (Salvia divinorum).</title>
        <authorList>
            <person name="Ford S.A."/>
            <person name="Ro D.-K."/>
            <person name="Ness R.W."/>
            <person name="Phillips M.A."/>
        </authorList>
    </citation>
    <scope>NUCLEOTIDE SEQUENCE [LARGE SCALE GENOMIC DNA]</scope>
    <source>
        <strain evidence="3">SAF-2024a</strain>
        <tissue evidence="3">Leaf</tissue>
    </source>
</reference>
<dbReference type="Gene3D" id="2.30.110.10">
    <property type="entry name" value="Electron Transport, Fmn-binding Protein, Chain A"/>
    <property type="match status" value="1"/>
</dbReference>